<comment type="caution">
    <text evidence="2">The sequence shown here is derived from an EMBL/GenBank/DDBJ whole genome shotgun (WGS) entry which is preliminary data.</text>
</comment>
<dbReference type="EMBL" id="DPVV01000338">
    <property type="protein sequence ID" value="HCL02767.1"/>
    <property type="molecule type" value="Genomic_DNA"/>
</dbReference>
<dbReference type="Pfam" id="PF13508">
    <property type="entry name" value="Acetyltransf_7"/>
    <property type="match status" value="1"/>
</dbReference>
<dbReference type="GO" id="GO:0016747">
    <property type="term" value="F:acyltransferase activity, transferring groups other than amino-acyl groups"/>
    <property type="evidence" value="ECO:0007669"/>
    <property type="project" value="InterPro"/>
</dbReference>
<dbReference type="CDD" id="cd04301">
    <property type="entry name" value="NAT_SF"/>
    <property type="match status" value="1"/>
</dbReference>
<dbReference type="InterPro" id="IPR016181">
    <property type="entry name" value="Acyl_CoA_acyltransferase"/>
</dbReference>
<evidence type="ECO:0000313" key="2">
    <source>
        <dbReference type="EMBL" id="HCL02767.1"/>
    </source>
</evidence>
<protein>
    <submittedName>
        <fullName evidence="2">GNAT family N-acetyltransferase</fullName>
    </submittedName>
</protein>
<organism evidence="2 3">
    <name type="scientific">Lachnoclostridium phytofermentans</name>
    <dbReference type="NCBI Taxonomy" id="66219"/>
    <lineage>
        <taxon>Bacteria</taxon>
        <taxon>Bacillati</taxon>
        <taxon>Bacillota</taxon>
        <taxon>Clostridia</taxon>
        <taxon>Lachnospirales</taxon>
        <taxon>Lachnospiraceae</taxon>
    </lineage>
</organism>
<evidence type="ECO:0000259" key="1">
    <source>
        <dbReference type="PROSITE" id="PS51186"/>
    </source>
</evidence>
<dbReference type="Proteomes" id="UP000262969">
    <property type="component" value="Unassembled WGS sequence"/>
</dbReference>
<feature type="domain" description="N-acetyltransferase" evidence="1">
    <location>
        <begin position="5"/>
        <end position="158"/>
    </location>
</feature>
<keyword evidence="2" id="KW-0808">Transferase</keyword>
<accession>A0A3D2X7Q2</accession>
<reference evidence="2 3" key="1">
    <citation type="journal article" date="2018" name="Nat. Biotechnol.">
        <title>A standardized bacterial taxonomy based on genome phylogeny substantially revises the tree of life.</title>
        <authorList>
            <person name="Parks D.H."/>
            <person name="Chuvochina M."/>
            <person name="Waite D.W."/>
            <person name="Rinke C."/>
            <person name="Skarshewski A."/>
            <person name="Chaumeil P.A."/>
            <person name="Hugenholtz P."/>
        </authorList>
    </citation>
    <scope>NUCLEOTIDE SEQUENCE [LARGE SCALE GENOMIC DNA]</scope>
    <source>
        <strain evidence="2">UBA11728</strain>
    </source>
</reference>
<sequence length="159" mass="18701">MIINMRIEQVHNMLERKLIAKEILMKLPDWFGIPSSTTEYVENSGSLPMWTAYQGSEAVGFLSLKLHNEYSAEIYVMGVNPDYHRQGIGKMLFQCVYEWCQNNKIEYLQVKTLDDSSNDPSYAKTRDFYYSMGFRPLECFKTLWDEWNPCLIMIQKVVI</sequence>
<dbReference type="InterPro" id="IPR000182">
    <property type="entry name" value="GNAT_dom"/>
</dbReference>
<dbReference type="Gene3D" id="3.40.630.30">
    <property type="match status" value="1"/>
</dbReference>
<evidence type="ECO:0000313" key="3">
    <source>
        <dbReference type="Proteomes" id="UP000262969"/>
    </source>
</evidence>
<dbReference type="PROSITE" id="PS51186">
    <property type="entry name" value="GNAT"/>
    <property type="match status" value="1"/>
</dbReference>
<dbReference type="SUPFAM" id="SSF55729">
    <property type="entry name" value="Acyl-CoA N-acyltransferases (Nat)"/>
    <property type="match status" value="1"/>
</dbReference>
<gene>
    <name evidence="2" type="ORF">DHW61_10220</name>
</gene>
<proteinExistence type="predicted"/>
<name>A0A3D2X7Q2_9FIRM</name>
<dbReference type="AlphaFoldDB" id="A0A3D2X7Q2"/>